<dbReference type="Gene3D" id="3.90.550.20">
    <property type="match status" value="1"/>
</dbReference>
<accession>A0ABT2T6Z8</accession>
<dbReference type="Pfam" id="PF04488">
    <property type="entry name" value="Gly_transf_sug"/>
    <property type="match status" value="1"/>
</dbReference>
<gene>
    <name evidence="2" type="ORF">OCV77_14315</name>
</gene>
<comment type="caution">
    <text evidence="2">The sequence shown here is derived from an EMBL/GenBank/DDBJ whole genome shotgun (WGS) entry which is preliminary data.</text>
</comment>
<dbReference type="PANTHER" id="PTHR32385">
    <property type="entry name" value="MANNOSYL PHOSPHORYLINOSITOL CERAMIDE SYNTHASE"/>
    <property type="match status" value="1"/>
</dbReference>
<keyword evidence="3" id="KW-1185">Reference proteome</keyword>
<evidence type="ECO:0000313" key="3">
    <source>
        <dbReference type="Proteomes" id="UP001652432"/>
    </source>
</evidence>
<organism evidence="2 3">
    <name type="scientific">Suilimivivens aceti</name>
    <dbReference type="NCBI Taxonomy" id="2981774"/>
    <lineage>
        <taxon>Bacteria</taxon>
        <taxon>Bacillati</taxon>
        <taxon>Bacillota</taxon>
        <taxon>Clostridia</taxon>
        <taxon>Lachnospirales</taxon>
        <taxon>Lachnospiraceae</taxon>
        <taxon>Suilimivivens</taxon>
    </lineage>
</organism>
<keyword evidence="1" id="KW-0808">Transferase</keyword>
<proteinExistence type="predicted"/>
<dbReference type="PANTHER" id="PTHR32385:SF15">
    <property type="entry name" value="INOSITOL PHOSPHOCERAMIDE MANNOSYLTRANSFERASE 1"/>
    <property type="match status" value="1"/>
</dbReference>
<dbReference type="InterPro" id="IPR029044">
    <property type="entry name" value="Nucleotide-diphossugar_trans"/>
</dbReference>
<evidence type="ECO:0000313" key="2">
    <source>
        <dbReference type="EMBL" id="MCU6745646.1"/>
    </source>
</evidence>
<dbReference type="RefSeq" id="WP_262575672.1">
    <property type="nucleotide sequence ID" value="NZ_JAOQKJ010000015.1"/>
</dbReference>
<sequence length="257" mass="29556">MNKISRTIHYCWFGGNGLPDAAKECISSWKKYFPDYEVKEWNEGNFDIHCCKYVEKAYEQKKWAFVSDYARFWILYNYGGLYFDTDVEVIKNFQRLIDKGPFMGCEEAGNNIFSVAPGLGLAANPGLGLAANPGLGLYKEILNYYENIVFDFKEGNVETVVTHTTQILKENGFKGIGDIEYIDGIYIYPPEYFCPMNQFTGKITITNNTCSIHHYTASWQNGYSRFKAKLQKILGANVTNKIIIIKRKMKQILREQP</sequence>
<dbReference type="Proteomes" id="UP001652432">
    <property type="component" value="Unassembled WGS sequence"/>
</dbReference>
<evidence type="ECO:0000256" key="1">
    <source>
        <dbReference type="ARBA" id="ARBA00022679"/>
    </source>
</evidence>
<dbReference type="EMBL" id="JAOQKJ010000015">
    <property type="protein sequence ID" value="MCU6745646.1"/>
    <property type="molecule type" value="Genomic_DNA"/>
</dbReference>
<protein>
    <submittedName>
        <fullName evidence="2">Glycosyltransferase</fullName>
    </submittedName>
</protein>
<name>A0ABT2T6Z8_9FIRM</name>
<dbReference type="SUPFAM" id="SSF53448">
    <property type="entry name" value="Nucleotide-diphospho-sugar transferases"/>
    <property type="match status" value="1"/>
</dbReference>
<reference evidence="2 3" key="1">
    <citation type="journal article" date="2021" name="ISME Commun">
        <title>Automated analysis of genomic sequences facilitates high-throughput and comprehensive description of bacteria.</title>
        <authorList>
            <person name="Hitch T.C.A."/>
        </authorList>
    </citation>
    <scope>NUCLEOTIDE SEQUENCE [LARGE SCALE GENOMIC DNA]</scope>
    <source>
        <strain evidence="2 3">Sanger_18</strain>
    </source>
</reference>
<dbReference type="InterPro" id="IPR051706">
    <property type="entry name" value="Glycosyltransferase_domain"/>
</dbReference>
<dbReference type="InterPro" id="IPR007577">
    <property type="entry name" value="GlycoTrfase_DXD_sugar-bd_CS"/>
</dbReference>